<dbReference type="KEGG" id="sgl:SG1652"/>
<name>Q2NSE8_SODGM</name>
<dbReference type="Proteomes" id="UP000245838">
    <property type="component" value="Chromosome sggmmb4_Chromosome"/>
</dbReference>
<evidence type="ECO:0000313" key="4">
    <source>
        <dbReference type="Proteomes" id="UP000245838"/>
    </source>
</evidence>
<dbReference type="BioCyc" id="SGLO343509:SGP1_RS15000-MONOMER"/>
<accession>Q2NSE8</accession>
<organism evidence="1 3">
    <name type="scientific">Sodalis glossinidius (strain morsitans)</name>
    <dbReference type="NCBI Taxonomy" id="343509"/>
    <lineage>
        <taxon>Bacteria</taxon>
        <taxon>Pseudomonadati</taxon>
        <taxon>Pseudomonadota</taxon>
        <taxon>Gammaproteobacteria</taxon>
        <taxon>Enterobacterales</taxon>
        <taxon>Bruguierivoracaceae</taxon>
        <taxon>Sodalis</taxon>
    </lineage>
</organism>
<evidence type="ECO:0000313" key="1">
    <source>
        <dbReference type="EMBL" id="BAE74927.1"/>
    </source>
</evidence>
<dbReference type="EMBL" id="LN854557">
    <property type="protein sequence ID" value="CRL45793.1"/>
    <property type="molecule type" value="Genomic_DNA"/>
</dbReference>
<evidence type="ECO:0000313" key="3">
    <source>
        <dbReference type="Proteomes" id="UP000001932"/>
    </source>
</evidence>
<dbReference type="Proteomes" id="UP000001932">
    <property type="component" value="Chromosome"/>
</dbReference>
<reference evidence="2 4" key="2">
    <citation type="submission" date="2015-05" db="EMBL/GenBank/DDBJ databases">
        <authorList>
            <person name="Goodhead I."/>
        </authorList>
    </citation>
    <scope>NUCLEOTIDE SEQUENCE [LARGE SCALE GENOMIC DNA]</scope>
    <source>
        <strain evidence="2">B4</strain>
        <strain evidence="4">morsitans</strain>
    </source>
</reference>
<dbReference type="HOGENOM" id="CLU_1308526_0_0_6"/>
<dbReference type="RefSeq" id="WP_011411478.1">
    <property type="nucleotide sequence ID" value="NC_007712.1"/>
</dbReference>
<proteinExistence type="predicted"/>
<sequence>MQRIDYQIALNHITEASETPHQAKQWFIMQQQHAGEIARVRLALHSLPYVTSYELPFRLLLIRAPQAIEKLRDELTIHSRRVEINGSKRGVLYSLDADVVAPEAFHYTRKFTVFRSGAEGGTENSYTSIARQVSVPRERLRLALTSRLLVTALDALLFFGVQRLASDIAALRKNGLKIDLLHVEAFDSQTQQLREIPAYRLIVDNAIAAAVSLAA</sequence>
<protein>
    <recommendedName>
        <fullName evidence="5">DNA-binding protein</fullName>
    </recommendedName>
</protein>
<dbReference type="eggNOG" id="COG4047">
    <property type="taxonomic scope" value="Bacteria"/>
</dbReference>
<evidence type="ECO:0008006" key="5">
    <source>
        <dbReference type="Google" id="ProtNLM"/>
    </source>
</evidence>
<gene>
    <name evidence="1" type="ordered locus">SG1652</name>
    <name evidence="2" type="ORF">SGGMMB4_03846</name>
</gene>
<dbReference type="EMBL" id="AP008232">
    <property type="protein sequence ID" value="BAE74927.1"/>
    <property type="molecule type" value="Genomic_DNA"/>
</dbReference>
<reference evidence="1 3" key="1">
    <citation type="journal article" date="2006" name="Genome Res.">
        <title>Massive genome erosion and functional adaptations provide insights into the symbiotic lifestyle of Sodalis glossinidius in the tsetse host.</title>
        <authorList>
            <person name="Toh H."/>
            <person name="Weiss B.L."/>
            <person name="Perkin S.A.H."/>
            <person name="Yamashita A."/>
            <person name="Oshima K."/>
            <person name="Hattori M."/>
            <person name="Aksoy S."/>
        </authorList>
    </citation>
    <scope>NUCLEOTIDE SEQUENCE [LARGE SCALE GENOMIC DNA]</scope>
    <source>
        <strain evidence="1">Morsitans</strain>
        <strain evidence="3">morsitans</strain>
    </source>
</reference>
<evidence type="ECO:0000313" key="2">
    <source>
        <dbReference type="EMBL" id="CRL45793.1"/>
    </source>
</evidence>
<keyword evidence="3" id="KW-1185">Reference proteome</keyword>
<dbReference type="AlphaFoldDB" id="Q2NSE8"/>